<reference evidence="1" key="2">
    <citation type="journal article" date="2023" name="Science">
        <title>Genomic signatures of disease resistance in endangered staghorn corals.</title>
        <authorList>
            <person name="Vollmer S.V."/>
            <person name="Selwyn J.D."/>
            <person name="Despard B.A."/>
            <person name="Roesel C.L."/>
        </authorList>
    </citation>
    <scope>NUCLEOTIDE SEQUENCE</scope>
    <source>
        <strain evidence="1">K2</strain>
    </source>
</reference>
<reference evidence="1" key="1">
    <citation type="journal article" date="2023" name="G3 (Bethesda)">
        <title>Whole genome assembly and annotation of the endangered Caribbean coral Acropora cervicornis.</title>
        <authorList>
            <person name="Selwyn J.D."/>
            <person name="Vollmer S.V."/>
        </authorList>
    </citation>
    <scope>NUCLEOTIDE SEQUENCE</scope>
    <source>
        <strain evidence="1">K2</strain>
    </source>
</reference>
<keyword evidence="2" id="KW-1185">Reference proteome</keyword>
<dbReference type="AlphaFoldDB" id="A0AAD9QDI9"/>
<organism evidence="1 2">
    <name type="scientific">Acropora cervicornis</name>
    <name type="common">Staghorn coral</name>
    <dbReference type="NCBI Taxonomy" id="6130"/>
    <lineage>
        <taxon>Eukaryota</taxon>
        <taxon>Metazoa</taxon>
        <taxon>Cnidaria</taxon>
        <taxon>Anthozoa</taxon>
        <taxon>Hexacorallia</taxon>
        <taxon>Scleractinia</taxon>
        <taxon>Astrocoeniina</taxon>
        <taxon>Acroporidae</taxon>
        <taxon>Acropora</taxon>
    </lineage>
</organism>
<evidence type="ECO:0000313" key="2">
    <source>
        <dbReference type="Proteomes" id="UP001249851"/>
    </source>
</evidence>
<evidence type="ECO:0000313" key="1">
    <source>
        <dbReference type="EMBL" id="KAK2558921.1"/>
    </source>
</evidence>
<sequence>MSESLTWSLSESLIWSSAMTARWHLFLISMPLCRGKSRKLERGMLLTGLPEDKTAYRNTHVEHTRPLSDTKRKYYANLFEESARDTKKLFSILTIVMTHYHHTKALTFEPTTLVLFTSRKSGLSKKILIIS</sequence>
<gene>
    <name evidence="1" type="ORF">P5673_018539</name>
</gene>
<protein>
    <submittedName>
        <fullName evidence="1">Uncharacterized protein</fullName>
    </submittedName>
</protein>
<dbReference type="Proteomes" id="UP001249851">
    <property type="component" value="Unassembled WGS sequence"/>
</dbReference>
<accession>A0AAD9QDI9</accession>
<dbReference type="EMBL" id="JARQWQ010000042">
    <property type="protein sequence ID" value="KAK2558921.1"/>
    <property type="molecule type" value="Genomic_DNA"/>
</dbReference>
<name>A0AAD9QDI9_ACRCE</name>
<comment type="caution">
    <text evidence="1">The sequence shown here is derived from an EMBL/GenBank/DDBJ whole genome shotgun (WGS) entry which is preliminary data.</text>
</comment>
<proteinExistence type="predicted"/>